<evidence type="ECO:0000259" key="4">
    <source>
        <dbReference type="Pfam" id="PF00808"/>
    </source>
</evidence>
<accession>A0ABR4B4Z6</accession>
<feature type="region of interest" description="Disordered" evidence="3">
    <location>
        <begin position="227"/>
        <end position="290"/>
    </location>
</feature>
<reference evidence="5 6" key="1">
    <citation type="submission" date="2024-09" db="EMBL/GenBank/DDBJ databases">
        <title>Rethinking Asexuality: The Enigmatic Case of Functional Sexual Genes in Lepraria (Stereocaulaceae).</title>
        <authorList>
            <person name="Doellman M."/>
            <person name="Sun Y."/>
            <person name="Barcenas-Pena A."/>
            <person name="Lumbsch H.T."/>
            <person name="Grewe F."/>
        </authorList>
    </citation>
    <scope>NUCLEOTIDE SEQUENCE [LARGE SCALE GENOMIC DNA]</scope>
    <source>
        <strain evidence="5 6">Grewe 0041</strain>
    </source>
</reference>
<evidence type="ECO:0000256" key="2">
    <source>
        <dbReference type="ARBA" id="ARBA00023242"/>
    </source>
</evidence>
<evidence type="ECO:0000256" key="3">
    <source>
        <dbReference type="SAM" id="MobiDB-lite"/>
    </source>
</evidence>
<dbReference type="CDD" id="cd22906">
    <property type="entry name" value="HFD_DRAP1"/>
    <property type="match status" value="1"/>
</dbReference>
<dbReference type="PANTHER" id="PTHR10252">
    <property type="entry name" value="HISTONE-LIKE TRANSCRIPTION FACTOR CCAAT-RELATED"/>
    <property type="match status" value="1"/>
</dbReference>
<dbReference type="Pfam" id="PF00808">
    <property type="entry name" value="CBFD_NFYB_HMF"/>
    <property type="match status" value="1"/>
</dbReference>
<evidence type="ECO:0000256" key="1">
    <source>
        <dbReference type="ARBA" id="ARBA00004123"/>
    </source>
</evidence>
<sequence>MKMDDFEGSYAPQSPDLSSFQSYDEPDPFQNSYYPPQPQQTTYNTSASSYLHQQPSNHDPLRFGQPQQKVSQNPYQQTTHSGSMPTHNGKAKALHADDEYMPEASTTGKGGDGAGRKSRKMMVEEESCAKPAPGVEEGIEVKTKFPVARIKRIMQADEDVGKVAQVTPTAVSKALELFMISVVTKAAAEARIKSSKRVTAAHLKAAVEKDEQLDFLAEIIAKVPDAPTASKKEEKEDSEEGAEGGGGGRRRVRRVEVGVGGRGGGRTMTISEVEGSDGRVEGWPGAAAVF</sequence>
<feature type="compositionally biased region" description="Polar residues" evidence="3">
    <location>
        <begin position="65"/>
        <end position="86"/>
    </location>
</feature>
<feature type="domain" description="Transcription factor CBF/NF-Y/archaeal histone" evidence="4">
    <location>
        <begin position="144"/>
        <end position="207"/>
    </location>
</feature>
<feature type="region of interest" description="Disordered" evidence="3">
    <location>
        <begin position="1"/>
        <end position="118"/>
    </location>
</feature>
<name>A0ABR4B4Z6_9LECA</name>
<comment type="subcellular location">
    <subcellularLocation>
        <location evidence="1">Nucleus</location>
    </subcellularLocation>
</comment>
<dbReference type="SUPFAM" id="SSF47113">
    <property type="entry name" value="Histone-fold"/>
    <property type="match status" value="1"/>
</dbReference>
<dbReference type="InterPro" id="IPR009072">
    <property type="entry name" value="Histone-fold"/>
</dbReference>
<proteinExistence type="predicted"/>
<organism evidence="5 6">
    <name type="scientific">Lepraria finkii</name>
    <dbReference type="NCBI Taxonomy" id="1340010"/>
    <lineage>
        <taxon>Eukaryota</taxon>
        <taxon>Fungi</taxon>
        <taxon>Dikarya</taxon>
        <taxon>Ascomycota</taxon>
        <taxon>Pezizomycotina</taxon>
        <taxon>Lecanoromycetes</taxon>
        <taxon>OSLEUM clade</taxon>
        <taxon>Lecanoromycetidae</taxon>
        <taxon>Lecanorales</taxon>
        <taxon>Lecanorineae</taxon>
        <taxon>Stereocaulaceae</taxon>
        <taxon>Lepraria</taxon>
    </lineage>
</organism>
<protein>
    <recommendedName>
        <fullName evidence="4">Transcription factor CBF/NF-Y/archaeal histone domain-containing protein</fullName>
    </recommendedName>
</protein>
<comment type="caution">
    <text evidence="5">The sequence shown here is derived from an EMBL/GenBank/DDBJ whole genome shotgun (WGS) entry which is preliminary data.</text>
</comment>
<keyword evidence="6" id="KW-1185">Reference proteome</keyword>
<evidence type="ECO:0000313" key="6">
    <source>
        <dbReference type="Proteomes" id="UP001590951"/>
    </source>
</evidence>
<dbReference type="InterPro" id="IPR050568">
    <property type="entry name" value="Transcr_DNA_Rep_Reg"/>
</dbReference>
<dbReference type="PANTHER" id="PTHR10252:SF5">
    <property type="entry name" value="DR1-ASSOCIATED COREPRESSOR"/>
    <property type="match status" value="1"/>
</dbReference>
<dbReference type="EMBL" id="JBHFEH010000024">
    <property type="protein sequence ID" value="KAL2052914.1"/>
    <property type="molecule type" value="Genomic_DNA"/>
</dbReference>
<feature type="compositionally biased region" description="Polar residues" evidence="3">
    <location>
        <begin position="29"/>
        <end position="57"/>
    </location>
</feature>
<dbReference type="Proteomes" id="UP001590951">
    <property type="component" value="Unassembled WGS sequence"/>
</dbReference>
<feature type="compositionally biased region" description="Polar residues" evidence="3">
    <location>
        <begin position="11"/>
        <end position="22"/>
    </location>
</feature>
<dbReference type="Gene3D" id="1.10.20.10">
    <property type="entry name" value="Histone, subunit A"/>
    <property type="match status" value="1"/>
</dbReference>
<gene>
    <name evidence="5" type="ORF">ABVK25_006855</name>
</gene>
<dbReference type="InterPro" id="IPR003958">
    <property type="entry name" value="CBFA_NFYB_domain"/>
</dbReference>
<keyword evidence="2" id="KW-0539">Nucleus</keyword>
<evidence type="ECO:0000313" key="5">
    <source>
        <dbReference type="EMBL" id="KAL2052914.1"/>
    </source>
</evidence>